<proteinExistence type="predicted"/>
<keyword evidence="2" id="KW-0813">Transport</keyword>
<dbReference type="Pfam" id="PF00005">
    <property type="entry name" value="ABC_tran"/>
    <property type="match status" value="2"/>
</dbReference>
<dbReference type="InterPro" id="IPR027417">
    <property type="entry name" value="P-loop_NTPase"/>
</dbReference>
<comment type="subcellular location">
    <subcellularLocation>
        <location evidence="1">Cell membrane</location>
        <topology evidence="1">Peripheral membrane protein</topology>
    </subcellularLocation>
</comment>
<evidence type="ECO:0000256" key="1">
    <source>
        <dbReference type="ARBA" id="ARBA00004202"/>
    </source>
</evidence>
<organism evidence="11 12">
    <name type="scientific">Georgenia soli</name>
    <dbReference type="NCBI Taxonomy" id="638953"/>
    <lineage>
        <taxon>Bacteria</taxon>
        <taxon>Bacillati</taxon>
        <taxon>Actinomycetota</taxon>
        <taxon>Actinomycetes</taxon>
        <taxon>Micrococcales</taxon>
        <taxon>Bogoriellaceae</taxon>
        <taxon>Georgenia</taxon>
    </lineage>
</organism>
<evidence type="ECO:0000256" key="9">
    <source>
        <dbReference type="ARBA" id="ARBA00023136"/>
    </source>
</evidence>
<dbReference type="GO" id="GO:0016887">
    <property type="term" value="F:ATP hydrolysis activity"/>
    <property type="evidence" value="ECO:0007669"/>
    <property type="project" value="InterPro"/>
</dbReference>
<keyword evidence="6" id="KW-0547">Nucleotide-binding</keyword>
<feature type="domain" description="ABC transporter" evidence="10">
    <location>
        <begin position="256"/>
        <end position="505"/>
    </location>
</feature>
<dbReference type="CDD" id="cd03215">
    <property type="entry name" value="ABC_Carb_Monos_II"/>
    <property type="match status" value="1"/>
</dbReference>
<evidence type="ECO:0000313" key="12">
    <source>
        <dbReference type="Proteomes" id="UP000222106"/>
    </source>
</evidence>
<dbReference type="SUPFAM" id="SSF52540">
    <property type="entry name" value="P-loop containing nucleoside triphosphate hydrolases"/>
    <property type="match status" value="2"/>
</dbReference>
<evidence type="ECO:0000256" key="4">
    <source>
        <dbReference type="ARBA" id="ARBA00022597"/>
    </source>
</evidence>
<dbReference type="PROSITE" id="PS00211">
    <property type="entry name" value="ABC_TRANSPORTER_1"/>
    <property type="match status" value="1"/>
</dbReference>
<name>A0A2A9EQL0_9MICO</name>
<dbReference type="CDD" id="cd03216">
    <property type="entry name" value="ABC_Carb_Monos_I"/>
    <property type="match status" value="1"/>
</dbReference>
<dbReference type="RefSeq" id="WP_245862699.1">
    <property type="nucleotide sequence ID" value="NZ_PDJI01000004.1"/>
</dbReference>
<dbReference type="Proteomes" id="UP000222106">
    <property type="component" value="Unassembled WGS sequence"/>
</dbReference>
<dbReference type="GO" id="GO:0005886">
    <property type="term" value="C:plasma membrane"/>
    <property type="evidence" value="ECO:0007669"/>
    <property type="project" value="UniProtKB-SubCell"/>
</dbReference>
<dbReference type="GO" id="GO:0005524">
    <property type="term" value="F:ATP binding"/>
    <property type="evidence" value="ECO:0007669"/>
    <property type="project" value="UniProtKB-KW"/>
</dbReference>
<dbReference type="InterPro" id="IPR050107">
    <property type="entry name" value="ABC_carbohydrate_import_ATPase"/>
</dbReference>
<evidence type="ECO:0000256" key="7">
    <source>
        <dbReference type="ARBA" id="ARBA00022840"/>
    </source>
</evidence>
<keyword evidence="5" id="KW-0677">Repeat</keyword>
<feature type="domain" description="ABC transporter" evidence="10">
    <location>
        <begin position="13"/>
        <end position="251"/>
    </location>
</feature>
<dbReference type="AlphaFoldDB" id="A0A2A9EQL0"/>
<reference evidence="11 12" key="1">
    <citation type="submission" date="2017-10" db="EMBL/GenBank/DDBJ databases">
        <title>Sequencing the genomes of 1000 actinobacteria strains.</title>
        <authorList>
            <person name="Klenk H.-P."/>
        </authorList>
    </citation>
    <scope>NUCLEOTIDE SEQUENCE [LARGE SCALE GENOMIC DNA]</scope>
    <source>
        <strain evidence="11 12">DSM 21838</strain>
    </source>
</reference>
<comment type="caution">
    <text evidence="11">The sequence shown here is derived from an EMBL/GenBank/DDBJ whole genome shotgun (WGS) entry which is preliminary data.</text>
</comment>
<sequence>MADIVPGDNTPLLEVRDISKTFPGVKALDGVSLTLNRGEILGLCGENGAGKSTLMKILTGIYEPDEGGEVVFDGRPSKPRNPREAYEQGLVIVHQELQLVPDLTVAQNIFIGRERKVWGGIGIDDRGQVAAARRLLDRLGIRIDPTAVVGQLSVADRQMVEIARALSFDARVIILDEPTAPLSIDESEALFRVIREFRNENTAVIYISHRLEEVLELCDRVTVLRDGQSVGSKDAADLTQQELIEKMVGREVSGELRPPDRTPGEVVLEVRNLNTPGLLKDVNLELRRGEILGLAGLVGAGRTEVARAIVGADPRSDGEILVRGRKVDIANPAQAVAAGIGYLSEDRKGTGLLLTKSVKDNVALSSLGRHSKASVIDDRALAGIAKKQVRALAIKTPSVDQQTQFLSGGNQQKVIIGRWLVRDCEVLIFDEPTRGIDVGAKEEIYAILNELVASGKSLIVISSELPEVLRLADRVAVMSEGRLAGVLDNADATPERVMQLATSSHKSVMEDVQ</sequence>
<gene>
    <name evidence="11" type="ORF">ATJ97_3599</name>
</gene>
<dbReference type="InterPro" id="IPR003593">
    <property type="entry name" value="AAA+_ATPase"/>
</dbReference>
<dbReference type="PROSITE" id="PS50893">
    <property type="entry name" value="ABC_TRANSPORTER_2"/>
    <property type="match status" value="2"/>
</dbReference>
<keyword evidence="7 11" id="KW-0067">ATP-binding</keyword>
<dbReference type="FunFam" id="3.40.50.300:FF:000127">
    <property type="entry name" value="Ribose import ATP-binding protein RbsA"/>
    <property type="match status" value="1"/>
</dbReference>
<accession>A0A2A9EQL0</accession>
<evidence type="ECO:0000313" key="11">
    <source>
        <dbReference type="EMBL" id="PFG41053.1"/>
    </source>
</evidence>
<evidence type="ECO:0000256" key="3">
    <source>
        <dbReference type="ARBA" id="ARBA00022475"/>
    </source>
</evidence>
<dbReference type="PANTHER" id="PTHR43790:SF3">
    <property type="entry name" value="D-ALLOSE IMPORT ATP-BINDING PROTEIN ALSA-RELATED"/>
    <property type="match status" value="1"/>
</dbReference>
<keyword evidence="9" id="KW-0472">Membrane</keyword>
<dbReference type="SMART" id="SM00382">
    <property type="entry name" value="AAA"/>
    <property type="match status" value="2"/>
</dbReference>
<keyword evidence="8" id="KW-1278">Translocase</keyword>
<evidence type="ECO:0000256" key="5">
    <source>
        <dbReference type="ARBA" id="ARBA00022737"/>
    </source>
</evidence>
<dbReference type="EMBL" id="PDJI01000004">
    <property type="protein sequence ID" value="PFG41053.1"/>
    <property type="molecule type" value="Genomic_DNA"/>
</dbReference>
<dbReference type="InterPro" id="IPR003439">
    <property type="entry name" value="ABC_transporter-like_ATP-bd"/>
</dbReference>
<evidence type="ECO:0000259" key="10">
    <source>
        <dbReference type="PROSITE" id="PS50893"/>
    </source>
</evidence>
<evidence type="ECO:0000256" key="8">
    <source>
        <dbReference type="ARBA" id="ARBA00022967"/>
    </source>
</evidence>
<dbReference type="Gene3D" id="3.40.50.300">
    <property type="entry name" value="P-loop containing nucleotide triphosphate hydrolases"/>
    <property type="match status" value="2"/>
</dbReference>
<keyword evidence="12" id="KW-1185">Reference proteome</keyword>
<evidence type="ECO:0000256" key="2">
    <source>
        <dbReference type="ARBA" id="ARBA00022448"/>
    </source>
</evidence>
<dbReference type="InterPro" id="IPR017871">
    <property type="entry name" value="ABC_transporter-like_CS"/>
</dbReference>
<evidence type="ECO:0000256" key="6">
    <source>
        <dbReference type="ARBA" id="ARBA00022741"/>
    </source>
</evidence>
<keyword evidence="4" id="KW-0762">Sugar transport</keyword>
<protein>
    <submittedName>
        <fullName evidence="11">Monosaccharide ABC transporter ATP-binding protein (CUT2 family)</fullName>
    </submittedName>
</protein>
<keyword evidence="3" id="KW-1003">Cell membrane</keyword>
<dbReference type="PANTHER" id="PTHR43790">
    <property type="entry name" value="CARBOHYDRATE TRANSPORT ATP-BINDING PROTEIN MG119-RELATED"/>
    <property type="match status" value="1"/>
</dbReference>